<organism evidence="2 3">
    <name type="scientific">Temnothorax longispinosus</name>
    <dbReference type="NCBI Taxonomy" id="300112"/>
    <lineage>
        <taxon>Eukaryota</taxon>
        <taxon>Metazoa</taxon>
        <taxon>Ecdysozoa</taxon>
        <taxon>Arthropoda</taxon>
        <taxon>Hexapoda</taxon>
        <taxon>Insecta</taxon>
        <taxon>Pterygota</taxon>
        <taxon>Neoptera</taxon>
        <taxon>Endopterygota</taxon>
        <taxon>Hymenoptera</taxon>
        <taxon>Apocrita</taxon>
        <taxon>Aculeata</taxon>
        <taxon>Formicoidea</taxon>
        <taxon>Formicidae</taxon>
        <taxon>Myrmicinae</taxon>
        <taxon>Temnothorax</taxon>
    </lineage>
</organism>
<evidence type="ECO:0000313" key="3">
    <source>
        <dbReference type="Proteomes" id="UP000310200"/>
    </source>
</evidence>
<gene>
    <name evidence="2" type="ORF">DBV15_07788</name>
</gene>
<accession>A0A4S2KNG8</accession>
<dbReference type="EMBL" id="QBLH01001727">
    <property type="protein sequence ID" value="TGZ51292.1"/>
    <property type="molecule type" value="Genomic_DNA"/>
</dbReference>
<dbReference type="AlphaFoldDB" id="A0A4S2KNG8"/>
<evidence type="ECO:0000313" key="2">
    <source>
        <dbReference type="EMBL" id="TGZ51292.1"/>
    </source>
</evidence>
<reference evidence="2 3" key="1">
    <citation type="journal article" date="2019" name="Philos. Trans. R. Soc. Lond., B, Biol. Sci.">
        <title>Ant behaviour and brain gene expression of defending hosts depend on the ecological success of the intruding social parasite.</title>
        <authorList>
            <person name="Kaur R."/>
            <person name="Stoldt M."/>
            <person name="Jongepier E."/>
            <person name="Feldmeyer B."/>
            <person name="Menzel F."/>
            <person name="Bornberg-Bauer E."/>
            <person name="Foitzik S."/>
        </authorList>
    </citation>
    <scope>NUCLEOTIDE SEQUENCE [LARGE SCALE GENOMIC DNA]</scope>
    <source>
        <tissue evidence="2">Whole body</tissue>
    </source>
</reference>
<name>A0A4S2KNG8_9HYME</name>
<evidence type="ECO:0000256" key="1">
    <source>
        <dbReference type="SAM" id="MobiDB-lite"/>
    </source>
</evidence>
<comment type="caution">
    <text evidence="2">The sequence shown here is derived from an EMBL/GenBank/DDBJ whole genome shotgun (WGS) entry which is preliminary data.</text>
</comment>
<proteinExistence type="predicted"/>
<feature type="region of interest" description="Disordered" evidence="1">
    <location>
        <begin position="1"/>
        <end position="24"/>
    </location>
</feature>
<dbReference type="Proteomes" id="UP000310200">
    <property type="component" value="Unassembled WGS sequence"/>
</dbReference>
<sequence>MNMKRRIPHGNLHSLSDGRGGSETLKRPVDLYRVVERSRAGFLGMLAANC</sequence>
<protein>
    <submittedName>
        <fullName evidence="2">Uncharacterized protein</fullName>
    </submittedName>
</protein>
<keyword evidence="3" id="KW-1185">Reference proteome</keyword>